<sequence length="149" mass="16697">MSVPRSRGKPLLGSAQSSPARYQSQLRPAPVSLVVKAVNKYGRQHHAKSTSYDKTKNIFLFVHKIYSSPTLQFRITNYQALMADYNHTNCSKFITFIEHLPEEQCKQFQSVINKCQLPVRSSLEASLDATDTAACSIATAVVLCQTCWL</sequence>
<proteinExistence type="predicted"/>
<protein>
    <submittedName>
        <fullName evidence="2">Uncharacterized protein</fullName>
    </submittedName>
</protein>
<dbReference type="Proteomes" id="UP000031443">
    <property type="component" value="Unassembled WGS sequence"/>
</dbReference>
<accession>M7B5V9</accession>
<feature type="compositionally biased region" description="Polar residues" evidence="1">
    <location>
        <begin position="14"/>
        <end position="24"/>
    </location>
</feature>
<feature type="region of interest" description="Disordered" evidence="1">
    <location>
        <begin position="1"/>
        <end position="24"/>
    </location>
</feature>
<reference evidence="3" key="1">
    <citation type="journal article" date="2013" name="Nat. Genet.">
        <title>The draft genomes of soft-shell turtle and green sea turtle yield insights into the development and evolution of the turtle-specific body plan.</title>
        <authorList>
            <person name="Wang Z."/>
            <person name="Pascual-Anaya J."/>
            <person name="Zadissa A."/>
            <person name="Li W."/>
            <person name="Niimura Y."/>
            <person name="Huang Z."/>
            <person name="Li C."/>
            <person name="White S."/>
            <person name="Xiong Z."/>
            <person name="Fang D."/>
            <person name="Wang B."/>
            <person name="Ming Y."/>
            <person name="Chen Y."/>
            <person name="Zheng Y."/>
            <person name="Kuraku S."/>
            <person name="Pignatelli M."/>
            <person name="Herrero J."/>
            <person name="Beal K."/>
            <person name="Nozawa M."/>
            <person name="Li Q."/>
            <person name="Wang J."/>
            <person name="Zhang H."/>
            <person name="Yu L."/>
            <person name="Shigenobu S."/>
            <person name="Wang J."/>
            <person name="Liu J."/>
            <person name="Flicek P."/>
            <person name="Searle S."/>
            <person name="Wang J."/>
            <person name="Kuratani S."/>
            <person name="Yin Y."/>
            <person name="Aken B."/>
            <person name="Zhang G."/>
            <person name="Irie N."/>
        </authorList>
    </citation>
    <scope>NUCLEOTIDE SEQUENCE [LARGE SCALE GENOMIC DNA]</scope>
</reference>
<dbReference type="Gene3D" id="1.10.287.3160">
    <property type="match status" value="1"/>
</dbReference>
<evidence type="ECO:0000313" key="3">
    <source>
        <dbReference type="Proteomes" id="UP000031443"/>
    </source>
</evidence>
<name>M7B5V9_CHEMY</name>
<dbReference type="EMBL" id="KB547574">
    <property type="protein sequence ID" value="EMP30920.1"/>
    <property type="molecule type" value="Genomic_DNA"/>
</dbReference>
<evidence type="ECO:0000256" key="1">
    <source>
        <dbReference type="SAM" id="MobiDB-lite"/>
    </source>
</evidence>
<evidence type="ECO:0000313" key="2">
    <source>
        <dbReference type="EMBL" id="EMP30920.1"/>
    </source>
</evidence>
<keyword evidence="3" id="KW-1185">Reference proteome</keyword>
<dbReference type="AlphaFoldDB" id="M7B5V9"/>
<organism evidence="2 3">
    <name type="scientific">Chelonia mydas</name>
    <name type="common">Green sea-turtle</name>
    <name type="synonym">Chelonia agassizi</name>
    <dbReference type="NCBI Taxonomy" id="8469"/>
    <lineage>
        <taxon>Eukaryota</taxon>
        <taxon>Metazoa</taxon>
        <taxon>Chordata</taxon>
        <taxon>Craniata</taxon>
        <taxon>Vertebrata</taxon>
        <taxon>Euteleostomi</taxon>
        <taxon>Archelosauria</taxon>
        <taxon>Testudinata</taxon>
        <taxon>Testudines</taxon>
        <taxon>Cryptodira</taxon>
        <taxon>Durocryptodira</taxon>
        <taxon>Americhelydia</taxon>
        <taxon>Chelonioidea</taxon>
        <taxon>Cheloniidae</taxon>
        <taxon>Chelonia</taxon>
    </lineage>
</organism>
<gene>
    <name evidence="2" type="ORF">UY3_11907</name>
</gene>